<comment type="subunit">
    <text evidence="6">Consists of a catalytic RNA component (M1 or rnpB) and a protein subunit.</text>
</comment>
<dbReference type="AlphaFoldDB" id="A0A8J7EYX5"/>
<accession>A0A8J7EYX5</accession>
<reference evidence="8" key="1">
    <citation type="submission" date="2020-10" db="EMBL/GenBank/DDBJ databases">
        <authorList>
            <person name="Castelo-Branco R."/>
            <person name="Eusebio N."/>
            <person name="Adriana R."/>
            <person name="Vieira A."/>
            <person name="Brugerolle De Fraissinette N."/>
            <person name="Rezende De Castro R."/>
            <person name="Schneider M.P."/>
            <person name="Vasconcelos V."/>
            <person name="Leao P.N."/>
        </authorList>
    </citation>
    <scope>NUCLEOTIDE SEQUENCE</scope>
    <source>
        <strain evidence="8">LEGE 06105</strain>
    </source>
</reference>
<dbReference type="GO" id="GO:0030677">
    <property type="term" value="C:ribonuclease P complex"/>
    <property type="evidence" value="ECO:0007669"/>
    <property type="project" value="TreeGrafter"/>
</dbReference>
<proteinExistence type="inferred from homology"/>
<evidence type="ECO:0000256" key="7">
    <source>
        <dbReference type="NCBIfam" id="TIGR00188"/>
    </source>
</evidence>
<dbReference type="RefSeq" id="WP_193915658.1">
    <property type="nucleotide sequence ID" value="NZ_JADEWL010000001.1"/>
</dbReference>
<dbReference type="Proteomes" id="UP000620559">
    <property type="component" value="Unassembled WGS sequence"/>
</dbReference>
<organism evidence="8 9">
    <name type="scientific">Plectonema cf. radiosum LEGE 06105</name>
    <dbReference type="NCBI Taxonomy" id="945769"/>
    <lineage>
        <taxon>Bacteria</taxon>
        <taxon>Bacillati</taxon>
        <taxon>Cyanobacteriota</taxon>
        <taxon>Cyanophyceae</taxon>
        <taxon>Oscillatoriophycideae</taxon>
        <taxon>Oscillatoriales</taxon>
        <taxon>Microcoleaceae</taxon>
        <taxon>Plectonema</taxon>
    </lineage>
</organism>
<dbReference type="GO" id="GO:0042781">
    <property type="term" value="F:3'-tRNA processing endoribonuclease activity"/>
    <property type="evidence" value="ECO:0007669"/>
    <property type="project" value="TreeGrafter"/>
</dbReference>
<dbReference type="Gene3D" id="3.30.230.10">
    <property type="match status" value="1"/>
</dbReference>
<protein>
    <recommendedName>
        <fullName evidence="6 7">Ribonuclease P protein component</fullName>
        <shortName evidence="6">RNase P protein</shortName>
        <shortName evidence="6">RNaseP protein</shortName>
        <ecNumber evidence="6 7">3.1.26.5</ecNumber>
    </recommendedName>
    <alternativeName>
        <fullName evidence="6">Protein C5</fullName>
    </alternativeName>
</protein>
<evidence type="ECO:0000313" key="8">
    <source>
        <dbReference type="EMBL" id="MBE9211200.1"/>
    </source>
</evidence>
<dbReference type="GO" id="GO:0001682">
    <property type="term" value="P:tRNA 5'-leader removal"/>
    <property type="evidence" value="ECO:0007669"/>
    <property type="project" value="UniProtKB-UniRule"/>
</dbReference>
<dbReference type="NCBIfam" id="TIGR00188">
    <property type="entry name" value="rnpA"/>
    <property type="match status" value="1"/>
</dbReference>
<dbReference type="Pfam" id="PF00825">
    <property type="entry name" value="Ribonuclease_P"/>
    <property type="match status" value="1"/>
</dbReference>
<sequence length="140" mass="15926">MALPKANRLRSRHDFRAVFREGVRFHGMYMTLRALRPCNQKSPSSDTSYTNEQEQTLQTVTPPRIGISISTKVSKKAVVRNRLKRQIASVLYELLPLLAPEWRLVVVVKPTAAQQECGSQQFLQELKQLLVKAEVINGHS</sequence>
<evidence type="ECO:0000256" key="5">
    <source>
        <dbReference type="ARBA" id="ARBA00022884"/>
    </source>
</evidence>
<comment type="similarity">
    <text evidence="6">Belongs to the RnpA family.</text>
</comment>
<keyword evidence="9" id="KW-1185">Reference proteome</keyword>
<comment type="function">
    <text evidence="6">RNaseP catalyzes the removal of the 5'-leader sequence from pre-tRNA to produce the mature 5'-terminus. It can also cleave other RNA substrates such as 4.5S RNA. The protein component plays an auxiliary but essential role in vivo by binding to the 5'-leader sequence and broadening the substrate specificity of the ribozyme.</text>
</comment>
<dbReference type="HAMAP" id="MF_00227">
    <property type="entry name" value="RNase_P"/>
    <property type="match status" value="1"/>
</dbReference>
<comment type="catalytic activity">
    <reaction evidence="6">
        <text>Endonucleolytic cleavage of RNA, removing 5'-extranucleotides from tRNA precursor.</text>
        <dbReference type="EC" id="3.1.26.5"/>
    </reaction>
</comment>
<dbReference type="PANTHER" id="PTHR33992:SF1">
    <property type="entry name" value="RIBONUCLEASE P PROTEIN COMPONENT"/>
    <property type="match status" value="1"/>
</dbReference>
<name>A0A8J7EYX5_9CYAN</name>
<evidence type="ECO:0000256" key="1">
    <source>
        <dbReference type="ARBA" id="ARBA00022694"/>
    </source>
</evidence>
<dbReference type="InterPro" id="IPR000100">
    <property type="entry name" value="RNase_P"/>
</dbReference>
<dbReference type="InterPro" id="IPR020568">
    <property type="entry name" value="Ribosomal_Su5_D2-typ_SF"/>
</dbReference>
<dbReference type="EC" id="3.1.26.5" evidence="6 7"/>
<dbReference type="InterPro" id="IPR014721">
    <property type="entry name" value="Ribsml_uS5_D2-typ_fold_subgr"/>
</dbReference>
<keyword evidence="1 6" id="KW-0819">tRNA processing</keyword>
<gene>
    <name evidence="6" type="primary">rnpA</name>
    <name evidence="8" type="ORF">IQ247_00450</name>
</gene>
<keyword evidence="5 6" id="KW-0694">RNA-binding</keyword>
<keyword evidence="2 6" id="KW-0540">Nuclease</keyword>
<comment type="caution">
    <text evidence="8">The sequence shown here is derived from an EMBL/GenBank/DDBJ whole genome shotgun (WGS) entry which is preliminary data.</text>
</comment>
<evidence type="ECO:0000256" key="2">
    <source>
        <dbReference type="ARBA" id="ARBA00022722"/>
    </source>
</evidence>
<evidence type="ECO:0000313" key="9">
    <source>
        <dbReference type="Proteomes" id="UP000620559"/>
    </source>
</evidence>
<dbReference type="PANTHER" id="PTHR33992">
    <property type="entry name" value="RIBONUCLEASE P PROTEIN COMPONENT"/>
    <property type="match status" value="1"/>
</dbReference>
<evidence type="ECO:0000256" key="3">
    <source>
        <dbReference type="ARBA" id="ARBA00022759"/>
    </source>
</evidence>
<evidence type="ECO:0000256" key="4">
    <source>
        <dbReference type="ARBA" id="ARBA00022801"/>
    </source>
</evidence>
<dbReference type="SUPFAM" id="SSF54211">
    <property type="entry name" value="Ribosomal protein S5 domain 2-like"/>
    <property type="match status" value="1"/>
</dbReference>
<keyword evidence="3 6" id="KW-0255">Endonuclease</keyword>
<keyword evidence="4 6" id="KW-0378">Hydrolase</keyword>
<evidence type="ECO:0000256" key="6">
    <source>
        <dbReference type="HAMAP-Rule" id="MF_00227"/>
    </source>
</evidence>
<dbReference type="GO" id="GO:0004526">
    <property type="term" value="F:ribonuclease P activity"/>
    <property type="evidence" value="ECO:0007669"/>
    <property type="project" value="UniProtKB-UniRule"/>
</dbReference>
<dbReference type="EMBL" id="JADEWL010000001">
    <property type="protein sequence ID" value="MBE9211200.1"/>
    <property type="molecule type" value="Genomic_DNA"/>
</dbReference>
<dbReference type="GO" id="GO:0000049">
    <property type="term" value="F:tRNA binding"/>
    <property type="evidence" value="ECO:0007669"/>
    <property type="project" value="UniProtKB-UniRule"/>
</dbReference>